<dbReference type="FunFam" id="1.25.40.10:FF:001362">
    <property type="entry name" value="RNA splicing factor"/>
    <property type="match status" value="1"/>
</dbReference>
<dbReference type="EMBL" id="OU594953">
    <property type="protein sequence ID" value="CAG9279558.1"/>
    <property type="molecule type" value="Genomic_DNA"/>
</dbReference>
<evidence type="ECO:0000256" key="2">
    <source>
        <dbReference type="ARBA" id="ARBA00022664"/>
    </source>
</evidence>
<evidence type="ECO:0000256" key="5">
    <source>
        <dbReference type="ARBA" id="ARBA00023242"/>
    </source>
</evidence>
<evidence type="ECO:0000313" key="8">
    <source>
        <dbReference type="EMBL" id="CAG9279558.1"/>
    </source>
</evidence>
<sequence length="1013" mass="110908">MSYLNNRVGNGGPSGSKAVRPQNYVPGLGRGAAGFTTRSDVGPAANVALTAESTGGSRAADARAAKLQAQKQKGLFGDAPQNYVPGAGRGAGSMGATSTGAAGTGGPATATVGSYDAFGGYQERPVNEVPGQYDEDDDEADRIWAAIDERVQSRKRKSQQRKEETVVTSAETDNARVRIGSQFRELKEKLKEVSEDQWAAIPDVGDHSIKHKRQRQQQNEMFTPLSDTLLEQRNQANLDATAGNTALAGTTTAADGNHTTGVTTTMANMSGLSAARGTVLGMSLDKMSDSVSGQTNVDPQGYLTSLGSSTTTLNNASQVADIHKARLLLKSVRDTNPQHGPGWIASARVEETAGKLLQARKIIQEGTRVCPDNEDVWLEAARLHPIPVAKSILATAVRRIPTSIQIFLKAASLETADSAKKAVLRKALEANPTSTLLWKAAIDLEEADDARVLLAVAVEKVPQDVDLWLALARLETYQNAQKVLNKARKALPSDRSVWLAAAKLEESQDHVDTVSKIVDRAVRSLRKQDAVISREQWLEEAEKAESADAPITSAAIIHHTIGQDVEEEDCLRTWSEDAKARVARGSVVTARSILAHALRVFPSKRVLWMQAVELERQHGTAVTLEERLRDATQALPRVEIFWLLRAKEQWMAGKVDEARQILTDAFAANPDSESVWLAAAKLEWENDELERARVLFARARERAPTARVYMKSAILEREQKCFGDALKLVEEGIDKYPKFAKLYMIGGQIYADDMPKHKGSLDRARKFYQRGLEACVENVTLWKLASRLEESAWRFDAKDAAGESDKAVSNGNVVAKPGAAGATKARSLLELARLKNPKNAELWLEAVRLERRNGSLRISESLLAKALQECPTSGMLLAETIWTAPRATQKSKSADAIQRCPDDPQVIVAVASLFASERKHEKARKWFDRAVTLNPDLGDSWVRYYVFELQWGTVEQQGAVKERCIAAEPKHGELWASTRKEVTRRHESIGEGLEVAAQKLRNAQESENPSVML</sequence>
<evidence type="ECO:0000256" key="4">
    <source>
        <dbReference type="ARBA" id="ARBA00023187"/>
    </source>
</evidence>
<reference evidence="8" key="1">
    <citation type="submission" date="2022-02" db="EMBL/GenBank/DDBJ databases">
        <authorList>
            <person name="Giguere J D."/>
        </authorList>
    </citation>
    <scope>NUCLEOTIDE SEQUENCE</scope>
    <source>
        <strain evidence="8">CCAP 1055/1</strain>
    </source>
</reference>
<feature type="domain" description="PRP1 splicing factor N-terminal" evidence="7">
    <location>
        <begin position="21"/>
        <end position="71"/>
    </location>
</feature>
<dbReference type="GO" id="GO:0000244">
    <property type="term" value="P:spliceosomal tri-snRNP complex assembly"/>
    <property type="evidence" value="ECO:0007669"/>
    <property type="project" value="TreeGrafter"/>
</dbReference>
<dbReference type="Proteomes" id="UP000836788">
    <property type="component" value="Chromosome 12"/>
</dbReference>
<dbReference type="Pfam" id="PF14559">
    <property type="entry name" value="TPR_19"/>
    <property type="match status" value="1"/>
</dbReference>
<proteinExistence type="predicted"/>
<gene>
    <name evidence="8" type="ORF">PTTT1_LOCUS10470</name>
</gene>
<keyword evidence="2" id="KW-0507">mRNA processing</keyword>
<dbReference type="PANTHER" id="PTHR11246:SF1">
    <property type="entry name" value="PRE-MRNA-PROCESSING FACTOR 6"/>
    <property type="match status" value="1"/>
</dbReference>
<protein>
    <recommendedName>
        <fullName evidence="7">PRP1 splicing factor N-terminal domain-containing protein</fullName>
    </recommendedName>
</protein>
<comment type="subcellular location">
    <subcellularLocation>
        <location evidence="1">Nucleus</location>
    </subcellularLocation>
</comment>
<dbReference type="SMART" id="SM00028">
    <property type="entry name" value="TPR"/>
    <property type="match status" value="3"/>
</dbReference>
<dbReference type="InterPro" id="IPR011990">
    <property type="entry name" value="TPR-like_helical_dom_sf"/>
</dbReference>
<name>A0A8J9T0Z1_PHATR</name>
<evidence type="ECO:0000256" key="1">
    <source>
        <dbReference type="ARBA" id="ARBA00004123"/>
    </source>
</evidence>
<feature type="domain" description="PRP1 splicing factor N-terminal" evidence="7">
    <location>
        <begin position="79"/>
        <end position="210"/>
    </location>
</feature>
<dbReference type="InterPro" id="IPR019734">
    <property type="entry name" value="TPR_rpt"/>
</dbReference>
<keyword evidence="5" id="KW-0539">Nucleus</keyword>
<keyword evidence="4" id="KW-0508">mRNA splicing</keyword>
<dbReference type="InterPro" id="IPR010491">
    <property type="entry name" value="PRP1_N"/>
</dbReference>
<accession>A0A8J9T0Z1</accession>
<dbReference type="Pfam" id="PF06424">
    <property type="entry name" value="PRP1_N"/>
    <property type="match status" value="2"/>
</dbReference>
<keyword evidence="3" id="KW-0677">Repeat</keyword>
<dbReference type="SUPFAM" id="SSF48452">
    <property type="entry name" value="TPR-like"/>
    <property type="match status" value="3"/>
</dbReference>
<dbReference type="PANTHER" id="PTHR11246">
    <property type="entry name" value="PRE-MRNA SPLICING FACTOR"/>
    <property type="match status" value="1"/>
</dbReference>
<dbReference type="GO" id="GO:0071013">
    <property type="term" value="C:catalytic step 2 spliceosome"/>
    <property type="evidence" value="ECO:0007669"/>
    <property type="project" value="TreeGrafter"/>
</dbReference>
<evidence type="ECO:0000256" key="3">
    <source>
        <dbReference type="ARBA" id="ARBA00022737"/>
    </source>
</evidence>
<feature type="region of interest" description="Disordered" evidence="6">
    <location>
        <begin position="1"/>
        <end position="26"/>
    </location>
</feature>
<evidence type="ECO:0000259" key="7">
    <source>
        <dbReference type="Pfam" id="PF06424"/>
    </source>
</evidence>
<dbReference type="AlphaFoldDB" id="A0A8J9T0Z1"/>
<evidence type="ECO:0000256" key="6">
    <source>
        <dbReference type="SAM" id="MobiDB-lite"/>
    </source>
</evidence>
<dbReference type="SMART" id="SM00386">
    <property type="entry name" value="HAT"/>
    <property type="match status" value="10"/>
</dbReference>
<organism evidence="8">
    <name type="scientific">Phaeodactylum tricornutum</name>
    <name type="common">Diatom</name>
    <dbReference type="NCBI Taxonomy" id="2850"/>
    <lineage>
        <taxon>Eukaryota</taxon>
        <taxon>Sar</taxon>
        <taxon>Stramenopiles</taxon>
        <taxon>Ochrophyta</taxon>
        <taxon>Bacillariophyta</taxon>
        <taxon>Bacillariophyceae</taxon>
        <taxon>Bacillariophycidae</taxon>
        <taxon>Naviculales</taxon>
        <taxon>Phaeodactylaceae</taxon>
        <taxon>Phaeodactylum</taxon>
    </lineage>
</organism>
<dbReference type="InterPro" id="IPR003107">
    <property type="entry name" value="HAT"/>
</dbReference>
<dbReference type="InterPro" id="IPR045075">
    <property type="entry name" value="Syf1-like"/>
</dbReference>
<dbReference type="Gene3D" id="1.25.40.10">
    <property type="entry name" value="Tetratricopeptide repeat domain"/>
    <property type="match status" value="4"/>
</dbReference>
<dbReference type="GO" id="GO:0046540">
    <property type="term" value="C:U4/U6 x U5 tri-snRNP complex"/>
    <property type="evidence" value="ECO:0007669"/>
    <property type="project" value="TreeGrafter"/>
</dbReference>